<dbReference type="EMBL" id="CP060244">
    <property type="protein sequence ID" value="QNT77848.1"/>
    <property type="molecule type" value="Genomic_DNA"/>
</dbReference>
<evidence type="ECO:0000313" key="11">
    <source>
        <dbReference type="EMBL" id="QNT77848.1"/>
    </source>
</evidence>
<keyword evidence="7" id="KW-0547">Nucleotide-binding</keyword>
<evidence type="ECO:0000313" key="12">
    <source>
        <dbReference type="Proteomes" id="UP000516349"/>
    </source>
</evidence>
<evidence type="ECO:0000256" key="10">
    <source>
        <dbReference type="ARBA" id="ARBA00032441"/>
    </source>
</evidence>
<evidence type="ECO:0000256" key="3">
    <source>
        <dbReference type="ARBA" id="ARBA00019010"/>
    </source>
</evidence>
<keyword evidence="5" id="KW-0819">tRNA processing</keyword>
<evidence type="ECO:0000256" key="1">
    <source>
        <dbReference type="ARBA" id="ARBA00004496"/>
    </source>
</evidence>
<evidence type="ECO:0000256" key="9">
    <source>
        <dbReference type="ARBA" id="ARBA00022842"/>
    </source>
</evidence>
<evidence type="ECO:0000256" key="4">
    <source>
        <dbReference type="ARBA" id="ARBA00022490"/>
    </source>
</evidence>
<dbReference type="GO" id="GO:0002949">
    <property type="term" value="P:tRNA threonylcarbamoyladenosine modification"/>
    <property type="evidence" value="ECO:0007669"/>
    <property type="project" value="InterPro"/>
</dbReference>
<accession>A0A7H1NPY8</accession>
<dbReference type="Proteomes" id="UP000516349">
    <property type="component" value="Chromosome"/>
</dbReference>
<name>A0A7H1NPY8_9PROT</name>
<dbReference type="PANTHER" id="PTHR33540">
    <property type="entry name" value="TRNA THREONYLCARBAMOYLADENOSINE BIOSYNTHESIS PROTEIN TSAE"/>
    <property type="match status" value="1"/>
</dbReference>
<dbReference type="Pfam" id="PF02367">
    <property type="entry name" value="TsaE"/>
    <property type="match status" value="1"/>
</dbReference>
<evidence type="ECO:0000256" key="2">
    <source>
        <dbReference type="ARBA" id="ARBA00007599"/>
    </source>
</evidence>
<dbReference type="NCBIfam" id="TIGR00150">
    <property type="entry name" value="T6A_YjeE"/>
    <property type="match status" value="1"/>
</dbReference>
<proteinExistence type="inferred from homology"/>
<evidence type="ECO:0000256" key="7">
    <source>
        <dbReference type="ARBA" id="ARBA00022741"/>
    </source>
</evidence>
<sequence>MPRRELKAREGKFEVANIFYQVMISSPAQTEQLAHILASLSRKGDTILLQGPLGAGKSVLCRSFIRGVFNDQTMEVPSPSYTLVQHYDHDGKQVVHFDLWRISSEDELYELGWEDMDEAIVLVEWPERLKHFMPQTALHVQISFVDAESRPELRHERVFFSQAEKNQGFEPKKIEPEKEKDHEEGRIFQLKGWEDRNLLETLIRAGMVVEVIENSWQVLC</sequence>
<protein>
    <recommendedName>
        <fullName evidence="3">tRNA threonylcarbamoyladenosine biosynthesis protein TsaE</fullName>
    </recommendedName>
    <alternativeName>
        <fullName evidence="10">t(6)A37 threonylcarbamoyladenosine biosynthesis protein TsaE</fullName>
    </alternativeName>
</protein>
<comment type="similarity">
    <text evidence="2">Belongs to the TsaE family.</text>
</comment>
<gene>
    <name evidence="11" type="ORF">JGUZn3_06060</name>
</gene>
<keyword evidence="9" id="KW-0460">Magnesium</keyword>
<dbReference type="InterPro" id="IPR003442">
    <property type="entry name" value="T6A_TsaE"/>
</dbReference>
<dbReference type="SUPFAM" id="SSF52540">
    <property type="entry name" value="P-loop containing nucleoside triphosphate hydrolases"/>
    <property type="match status" value="1"/>
</dbReference>
<dbReference type="GO" id="GO:0046872">
    <property type="term" value="F:metal ion binding"/>
    <property type="evidence" value="ECO:0007669"/>
    <property type="project" value="UniProtKB-KW"/>
</dbReference>
<evidence type="ECO:0000256" key="5">
    <source>
        <dbReference type="ARBA" id="ARBA00022694"/>
    </source>
</evidence>
<dbReference type="AlphaFoldDB" id="A0A7H1NPY8"/>
<evidence type="ECO:0000256" key="8">
    <source>
        <dbReference type="ARBA" id="ARBA00022840"/>
    </source>
</evidence>
<comment type="subcellular location">
    <subcellularLocation>
        <location evidence="1">Cytoplasm</location>
    </subcellularLocation>
</comment>
<keyword evidence="12" id="KW-1185">Reference proteome</keyword>
<dbReference type="Gene3D" id="3.40.50.300">
    <property type="entry name" value="P-loop containing nucleotide triphosphate hydrolases"/>
    <property type="match status" value="1"/>
</dbReference>
<dbReference type="GO" id="GO:0005737">
    <property type="term" value="C:cytoplasm"/>
    <property type="evidence" value="ECO:0007669"/>
    <property type="project" value="UniProtKB-SubCell"/>
</dbReference>
<dbReference type="InterPro" id="IPR027417">
    <property type="entry name" value="P-loop_NTPase"/>
</dbReference>
<keyword evidence="6" id="KW-0479">Metal-binding</keyword>
<dbReference type="KEGG" id="ebla:JGUZn3_06060"/>
<keyword evidence="8" id="KW-0067">ATP-binding</keyword>
<reference evidence="11 12" key="1">
    <citation type="submission" date="2020-08" db="EMBL/GenBank/DDBJ databases">
        <title>Complete genome sequence of Entomobacter blattae G55GP.</title>
        <authorList>
            <person name="Poehlein A."/>
            <person name="Guzman J."/>
            <person name="Daniel R."/>
            <person name="Vilcinskas A."/>
        </authorList>
    </citation>
    <scope>NUCLEOTIDE SEQUENCE [LARGE SCALE GENOMIC DNA]</scope>
    <source>
        <strain evidence="11 12">G55GP</strain>
    </source>
</reference>
<dbReference type="PANTHER" id="PTHR33540:SF2">
    <property type="entry name" value="TRNA THREONYLCARBAMOYLADENOSINE BIOSYNTHESIS PROTEIN TSAE"/>
    <property type="match status" value="1"/>
</dbReference>
<organism evidence="11 12">
    <name type="scientific">Entomobacter blattae</name>
    <dbReference type="NCBI Taxonomy" id="2762277"/>
    <lineage>
        <taxon>Bacteria</taxon>
        <taxon>Pseudomonadati</taxon>
        <taxon>Pseudomonadota</taxon>
        <taxon>Alphaproteobacteria</taxon>
        <taxon>Acetobacterales</taxon>
        <taxon>Acetobacteraceae</taxon>
        <taxon>Entomobacter</taxon>
    </lineage>
</organism>
<dbReference type="GO" id="GO:0005524">
    <property type="term" value="F:ATP binding"/>
    <property type="evidence" value="ECO:0007669"/>
    <property type="project" value="UniProtKB-KW"/>
</dbReference>
<keyword evidence="4" id="KW-0963">Cytoplasm</keyword>
<evidence type="ECO:0000256" key="6">
    <source>
        <dbReference type="ARBA" id="ARBA00022723"/>
    </source>
</evidence>